<dbReference type="InterPro" id="IPR011060">
    <property type="entry name" value="RibuloseP-bd_barrel"/>
</dbReference>
<sequence length="234" mass="25295">MLIPSIDLMGGRIVQLVQGEKLKLAFDDFEYWIDRFSKYPLVQLIDLDAAMRQGENTALIEMICKRLPCQVGGGLKTAEDGQRLLDAGAKRVIYGSSLFGAATEAEGKRRHKLIRLEFAEGLKKTLGEEAICFSVDTKAGKVAVKGWKDSVDLTPEEAVTWLEDSCAAFLYTHVDTEGTMTGFPIDVAAILRACTAKQLIVAGGIKERAEVDALDAMGVDAVAGMAVYSGAMEA</sequence>
<accession>E8X0A8</accession>
<dbReference type="STRING" id="1198114.AciX9_3069"/>
<dbReference type="GO" id="GO:0005737">
    <property type="term" value="C:cytoplasm"/>
    <property type="evidence" value="ECO:0007669"/>
    <property type="project" value="TreeGrafter"/>
</dbReference>
<evidence type="ECO:0000256" key="1">
    <source>
        <dbReference type="ARBA" id="ARBA00009667"/>
    </source>
</evidence>
<dbReference type="GO" id="GO:0003949">
    <property type="term" value="F:1-(5-phosphoribosyl)-5-[(5-phosphoribosylamino)methylideneamino]imidazole-4-carboxamide isomerase activity"/>
    <property type="evidence" value="ECO:0007669"/>
    <property type="project" value="UniProtKB-EC"/>
</dbReference>
<evidence type="ECO:0000256" key="2">
    <source>
        <dbReference type="ARBA" id="ARBA00022605"/>
    </source>
</evidence>
<organism evidence="7">
    <name type="scientific">Granulicella tundricola (strain ATCC BAA-1859 / DSM 23138 / MP5ACTX9)</name>
    <dbReference type="NCBI Taxonomy" id="1198114"/>
    <lineage>
        <taxon>Bacteria</taxon>
        <taxon>Pseudomonadati</taxon>
        <taxon>Acidobacteriota</taxon>
        <taxon>Terriglobia</taxon>
        <taxon>Terriglobales</taxon>
        <taxon>Acidobacteriaceae</taxon>
        <taxon>Granulicella</taxon>
    </lineage>
</organism>
<dbReference type="HOGENOM" id="CLU_048577_1_1_0"/>
<dbReference type="InterPro" id="IPR044524">
    <property type="entry name" value="Isoase_HisA-like"/>
</dbReference>
<dbReference type="EMBL" id="CP002480">
    <property type="protein sequence ID" value="ADW70089.1"/>
    <property type="molecule type" value="Genomic_DNA"/>
</dbReference>
<dbReference type="eggNOG" id="COG0106">
    <property type="taxonomic scope" value="Bacteria"/>
</dbReference>
<proteinExistence type="inferred from homology"/>
<dbReference type="OrthoDB" id="9807749at2"/>
<evidence type="ECO:0000313" key="6">
    <source>
        <dbReference type="EMBL" id="ADW70089.1"/>
    </source>
</evidence>
<evidence type="ECO:0000313" key="7">
    <source>
        <dbReference type="Proteomes" id="UP000000343"/>
    </source>
</evidence>
<keyword evidence="2 5" id="KW-0028">Amino-acid biosynthesis</keyword>
<evidence type="ECO:0000256" key="4">
    <source>
        <dbReference type="ARBA" id="ARBA00029440"/>
    </source>
</evidence>
<reference evidence="7" key="1">
    <citation type="submission" date="2011-01" db="EMBL/GenBank/DDBJ databases">
        <title>Complete sequence of chromosome of Acidobacterium sp. MP5ACTX9.</title>
        <authorList>
            <consortium name="US DOE Joint Genome Institute"/>
            <person name="Lucas S."/>
            <person name="Copeland A."/>
            <person name="Lapidus A."/>
            <person name="Cheng J.-F."/>
            <person name="Goodwin L."/>
            <person name="Pitluck S."/>
            <person name="Teshima H."/>
            <person name="Detter J.C."/>
            <person name="Han C."/>
            <person name="Tapia R."/>
            <person name="Land M."/>
            <person name="Hauser L."/>
            <person name="Kyrpides N."/>
            <person name="Ivanova N."/>
            <person name="Ovchinnikova G."/>
            <person name="Pagani I."/>
            <person name="Rawat S.R."/>
            <person name="Mannisto M."/>
            <person name="Haggblom M.M."/>
            <person name="Woyke T."/>
        </authorList>
    </citation>
    <scope>NUCLEOTIDE SEQUENCE [LARGE SCALE GENOMIC DNA]</scope>
    <source>
        <strain evidence="7">MP5ACTX9</strain>
    </source>
</reference>
<dbReference type="RefSeq" id="WP_013581403.1">
    <property type="nucleotide sequence ID" value="NC_015064.1"/>
</dbReference>
<dbReference type="GO" id="GO:0000105">
    <property type="term" value="P:L-histidine biosynthetic process"/>
    <property type="evidence" value="ECO:0007669"/>
    <property type="project" value="UniProtKB-KW"/>
</dbReference>
<dbReference type="InterPro" id="IPR013785">
    <property type="entry name" value="Aldolase_TIM"/>
</dbReference>
<evidence type="ECO:0000256" key="3">
    <source>
        <dbReference type="ARBA" id="ARBA00023102"/>
    </source>
</evidence>
<dbReference type="AlphaFoldDB" id="E8X0A8"/>
<dbReference type="Gene3D" id="3.20.20.70">
    <property type="entry name" value="Aldolase class I"/>
    <property type="match status" value="1"/>
</dbReference>
<dbReference type="SUPFAM" id="SSF51366">
    <property type="entry name" value="Ribulose-phoshate binding barrel"/>
    <property type="match status" value="1"/>
</dbReference>
<dbReference type="InterPro" id="IPR006062">
    <property type="entry name" value="His_biosynth"/>
</dbReference>
<dbReference type="Proteomes" id="UP000000343">
    <property type="component" value="Chromosome"/>
</dbReference>
<dbReference type="PANTHER" id="PTHR43090:SF2">
    <property type="entry name" value="1-(5-PHOSPHORIBOSYL)-5-[(5-PHOSPHORIBOSYLAMINO)METHYLIDENEAMINO] IMIDAZOLE-4-CARBOXAMIDE ISOMERASE"/>
    <property type="match status" value="1"/>
</dbReference>
<dbReference type="PaxDb" id="1198114-AciX9_3069"/>
<dbReference type="PANTHER" id="PTHR43090">
    <property type="entry name" value="1-(5-PHOSPHORIBOSYL)-5-[(5-PHOSPHORIBOSYLAMINO)METHYLIDENEAMINO] IMIDAZOLE-4-CARBOXAMIDE ISOMERASE"/>
    <property type="match status" value="1"/>
</dbReference>
<protein>
    <submittedName>
        <fullName evidence="6">1-(5-phosphoribosyl)-5-((5-phosphoribosylamino)methylideneamino)imidazole-4-carboxamideisomerase</fullName>
        <ecNumber evidence="6">5.3.1.16</ecNumber>
    </submittedName>
</protein>
<keyword evidence="7" id="KW-1185">Reference proteome</keyword>
<dbReference type="GO" id="GO:0000162">
    <property type="term" value="P:L-tryptophan biosynthetic process"/>
    <property type="evidence" value="ECO:0007669"/>
    <property type="project" value="TreeGrafter"/>
</dbReference>
<comment type="pathway">
    <text evidence="4">Amino-acid biosynthesis.</text>
</comment>
<keyword evidence="6" id="KW-0413">Isomerase</keyword>
<name>E8X0A8_GRATM</name>
<dbReference type="Pfam" id="PF00977">
    <property type="entry name" value="His_biosynth"/>
    <property type="match status" value="1"/>
</dbReference>
<comment type="similarity">
    <text evidence="1 5">Belongs to the HisA/HisF family.</text>
</comment>
<gene>
    <name evidence="6" type="ordered locus">AciX9_3069</name>
</gene>
<evidence type="ECO:0000256" key="5">
    <source>
        <dbReference type="RuleBase" id="RU003657"/>
    </source>
</evidence>
<dbReference type="EC" id="5.3.1.16" evidence="6"/>
<keyword evidence="3 5" id="KW-0368">Histidine biosynthesis</keyword>
<dbReference type="KEGG" id="acm:AciX9_3069"/>